<name>A0A162JQ66_METRR</name>
<evidence type="ECO:0000313" key="5">
    <source>
        <dbReference type="Proteomes" id="UP000317257"/>
    </source>
</evidence>
<reference evidence="5" key="2">
    <citation type="submission" date="2018-12" db="EMBL/GenBank/DDBJ databases">
        <title>The complete genome of Metarhizium rileyi, a key fungal pathogen of Lepidoptera.</title>
        <authorList>
            <person name="Binneck E."/>
            <person name="Lastra C.C.L."/>
            <person name="Sosa-Gomez D.R."/>
        </authorList>
    </citation>
    <scope>NUCLEOTIDE SEQUENCE [LARGE SCALE GENOMIC DNA]</scope>
    <source>
        <strain evidence="5">Cep018-CH2</strain>
    </source>
</reference>
<dbReference type="EMBL" id="AZHC01000008">
    <property type="protein sequence ID" value="OAA45473.1"/>
    <property type="molecule type" value="Genomic_DNA"/>
</dbReference>
<dbReference type="Proteomes" id="UP000243498">
    <property type="component" value="Unassembled WGS sequence"/>
</dbReference>
<organism evidence="2 4">
    <name type="scientific">Metarhizium rileyi (strain RCEF 4871)</name>
    <name type="common">Nomuraea rileyi</name>
    <dbReference type="NCBI Taxonomy" id="1649241"/>
    <lineage>
        <taxon>Eukaryota</taxon>
        <taxon>Fungi</taxon>
        <taxon>Dikarya</taxon>
        <taxon>Ascomycota</taxon>
        <taxon>Pezizomycotina</taxon>
        <taxon>Sordariomycetes</taxon>
        <taxon>Hypocreomycetidae</taxon>
        <taxon>Hypocreales</taxon>
        <taxon>Clavicipitaceae</taxon>
        <taxon>Metarhizium</taxon>
    </lineage>
</organism>
<feature type="compositionally biased region" description="Basic and acidic residues" evidence="1">
    <location>
        <begin position="227"/>
        <end position="239"/>
    </location>
</feature>
<comment type="caution">
    <text evidence="2">The sequence shown here is derived from an EMBL/GenBank/DDBJ whole genome shotgun (WGS) entry which is preliminary data.</text>
</comment>
<evidence type="ECO:0000256" key="1">
    <source>
        <dbReference type="SAM" id="MobiDB-lite"/>
    </source>
</evidence>
<accession>A0A5C6GNM8</accession>
<dbReference type="AlphaFoldDB" id="A0A162JQ66"/>
<feature type="compositionally biased region" description="Acidic residues" evidence="1">
    <location>
        <begin position="213"/>
        <end position="226"/>
    </location>
</feature>
<dbReference type="Proteomes" id="UP000317257">
    <property type="component" value="Unassembled WGS sequence"/>
</dbReference>
<evidence type="ECO:0000313" key="2">
    <source>
        <dbReference type="EMBL" id="OAA45473.1"/>
    </source>
</evidence>
<keyword evidence="4" id="KW-1185">Reference proteome</keyword>
<feature type="region of interest" description="Disordered" evidence="1">
    <location>
        <begin position="188"/>
        <end position="245"/>
    </location>
</feature>
<proteinExistence type="predicted"/>
<reference evidence="2 4" key="1">
    <citation type="journal article" date="2016" name="Genome Biol. Evol.">
        <title>Divergent and convergent evolution of fungal pathogenicity.</title>
        <authorList>
            <person name="Shang Y."/>
            <person name="Xiao G."/>
            <person name="Zheng P."/>
            <person name="Cen K."/>
            <person name="Zhan S."/>
            <person name="Wang C."/>
        </authorList>
    </citation>
    <scope>NUCLEOTIDE SEQUENCE [LARGE SCALE GENOMIC DNA]</scope>
    <source>
        <strain evidence="2 4">RCEF 4871</strain>
    </source>
</reference>
<accession>A0A162JQ66</accession>
<evidence type="ECO:0000313" key="3">
    <source>
        <dbReference type="EMBL" id="TWU78343.1"/>
    </source>
</evidence>
<gene>
    <name evidence="3" type="ORF">ED733_008565</name>
    <name evidence="2" type="ORF">NOR_03262</name>
</gene>
<sequence>MSSQQLEEPFAPFDPQSVLDTNNFALAIAIIVEYLNFGNTREEMARISALSQSWCEAYFGTALFVRHNLTTVLKHHPNLFNPTVLSRARLRPVPREEEDGMDADVFPEYCEPSLLDDDTIYQLVDAVASRQAYGLQLCDMKDQYEHLHPQVLATTLKETELIWNIPGVLANLARLDVDSFGRVEVLSFNDPPDTTVGEPMDTSLAASPRSVDESDMSLDSSDDEEGSESRMSIDQKPEDEASFDSDSSMASFYSVDSCGTFYTARTDLELDHEDFAFDNALGETTSADGGAMEGVEQYTFAHFASFVGCIARLSGRTE</sequence>
<dbReference type="OrthoDB" id="4940508at2759"/>
<reference evidence="3" key="3">
    <citation type="journal article" date="2019" name="Microbiol. Resour. Announc.">
        <title>Genome Sequence of Metarhizium rileyi, a Microbial Control Agent for Lepidoptera.</title>
        <authorList>
            <person name="Binneck E."/>
            <person name="Lastra C.C.L."/>
            <person name="Sosa-Gomez D.R."/>
        </authorList>
    </citation>
    <scope>NUCLEOTIDE SEQUENCE</scope>
    <source>
        <strain evidence="3">Cep018-CH2</strain>
    </source>
</reference>
<evidence type="ECO:0000313" key="4">
    <source>
        <dbReference type="Proteomes" id="UP000243498"/>
    </source>
</evidence>
<dbReference type="EMBL" id="SBHS01000002">
    <property type="protein sequence ID" value="TWU78343.1"/>
    <property type="molecule type" value="Genomic_DNA"/>
</dbReference>
<protein>
    <submittedName>
        <fullName evidence="2">Uncharacterized protein</fullName>
    </submittedName>
</protein>